<organism evidence="1 2">
    <name type="scientific">Dendrobium chrysotoxum</name>
    <name type="common">Orchid</name>
    <dbReference type="NCBI Taxonomy" id="161865"/>
    <lineage>
        <taxon>Eukaryota</taxon>
        <taxon>Viridiplantae</taxon>
        <taxon>Streptophyta</taxon>
        <taxon>Embryophyta</taxon>
        <taxon>Tracheophyta</taxon>
        <taxon>Spermatophyta</taxon>
        <taxon>Magnoliopsida</taxon>
        <taxon>Liliopsida</taxon>
        <taxon>Asparagales</taxon>
        <taxon>Orchidaceae</taxon>
        <taxon>Epidendroideae</taxon>
        <taxon>Malaxideae</taxon>
        <taxon>Dendrobiinae</taxon>
        <taxon>Dendrobium</taxon>
    </lineage>
</organism>
<keyword evidence="2" id="KW-1185">Reference proteome</keyword>
<evidence type="ECO:0000313" key="2">
    <source>
        <dbReference type="Proteomes" id="UP000775213"/>
    </source>
</evidence>
<proteinExistence type="predicted"/>
<dbReference type="AlphaFoldDB" id="A0AAV7HM17"/>
<dbReference type="EMBL" id="JAGFBR010000003">
    <property type="protein sequence ID" value="KAH0469284.1"/>
    <property type="molecule type" value="Genomic_DNA"/>
</dbReference>
<accession>A0AAV7HM17</accession>
<evidence type="ECO:0008006" key="3">
    <source>
        <dbReference type="Google" id="ProtNLM"/>
    </source>
</evidence>
<reference evidence="1 2" key="1">
    <citation type="journal article" date="2021" name="Hortic Res">
        <title>Chromosome-scale assembly of the Dendrobium chrysotoxum genome enhances the understanding of orchid evolution.</title>
        <authorList>
            <person name="Zhang Y."/>
            <person name="Zhang G.Q."/>
            <person name="Zhang D."/>
            <person name="Liu X.D."/>
            <person name="Xu X.Y."/>
            <person name="Sun W.H."/>
            <person name="Yu X."/>
            <person name="Zhu X."/>
            <person name="Wang Z.W."/>
            <person name="Zhao X."/>
            <person name="Zhong W.Y."/>
            <person name="Chen H."/>
            <person name="Yin W.L."/>
            <person name="Huang T."/>
            <person name="Niu S.C."/>
            <person name="Liu Z.J."/>
        </authorList>
    </citation>
    <scope>NUCLEOTIDE SEQUENCE [LARGE SCALE GENOMIC DNA]</scope>
    <source>
        <strain evidence="1">Lindl</strain>
    </source>
</reference>
<protein>
    <recommendedName>
        <fullName evidence="3">RNase H type-1 domain-containing protein</fullName>
    </recommendedName>
</protein>
<gene>
    <name evidence="1" type="ORF">IEQ34_002516</name>
</gene>
<name>A0AAV7HM17_DENCH</name>
<dbReference type="Proteomes" id="UP000775213">
    <property type="component" value="Unassembled WGS sequence"/>
</dbReference>
<comment type="caution">
    <text evidence="1">The sequence shown here is derived from an EMBL/GenBank/DDBJ whole genome shotgun (WGS) entry which is preliminary data.</text>
</comment>
<evidence type="ECO:0000313" key="1">
    <source>
        <dbReference type="EMBL" id="KAH0469284.1"/>
    </source>
</evidence>
<sequence>MTSDASNDVALIVISLQRSQIESMTLQCPKSDSSVMLNGAWRRNVIEDAEPKSRMREKRNGGGDDGLTWVGFWFPDASDIEWDTLYLQLLGLLLLDLVGLFVIGYPNGKENSSLEGKVALSTLGSFDHFDPNSSQTAWNHYQRSGMTHGSVSKSNQPPGQSLAMIGAGNGGGIGGVIRDDKGRFISAFGKQLYHWDVAQLEIITFFSLKDILEEWMIEFEGIWIEGDNINVMLFHRSLTSQFRLVQSLPL</sequence>